<gene>
    <name evidence="1" type="ORF">HA254_07630</name>
</gene>
<dbReference type="EMBL" id="DUGC01000118">
    <property type="protein sequence ID" value="HIH10507.1"/>
    <property type="molecule type" value="Genomic_DNA"/>
</dbReference>
<reference evidence="2" key="1">
    <citation type="journal article" date="2020" name="bioRxiv">
        <title>A rank-normalized archaeal taxonomy based on genome phylogeny resolves widespread incomplete and uneven classifications.</title>
        <authorList>
            <person name="Rinke C."/>
            <person name="Chuvochina M."/>
            <person name="Mussig A.J."/>
            <person name="Chaumeil P.-A."/>
            <person name="Waite D.W."/>
            <person name="Whitman W.B."/>
            <person name="Parks D.H."/>
            <person name="Hugenholtz P."/>
        </authorList>
    </citation>
    <scope>NUCLEOTIDE SEQUENCE [LARGE SCALE GENOMIC DNA]</scope>
</reference>
<sequence length="175" mass="19224">MTNSLVISDSSSLIIVTKCGLLNYLCSRFKVEIPQAVFDETVTEGKKLQKVDALLIEGALEEGKLEVKAITAAKAKETRFIEKLGLGEGEKEAIILYLQRKAALLLVDDCHGIKAAKLLGINWATVPAIIVGFARDGAISRQEAMECLRIAQEKGRYRVDFILDAFRELEKTGGQ</sequence>
<evidence type="ECO:0008006" key="3">
    <source>
        <dbReference type="Google" id="ProtNLM"/>
    </source>
</evidence>
<dbReference type="PANTHER" id="PTHR39550:SF1">
    <property type="entry name" value="SLL0658 PROTEIN"/>
    <property type="match status" value="1"/>
</dbReference>
<comment type="caution">
    <text evidence="1">The sequence shown here is derived from an EMBL/GenBank/DDBJ whole genome shotgun (WGS) entry which is preliminary data.</text>
</comment>
<organism evidence="1 2">
    <name type="scientific">Candidatus Iainarchaeum sp</name>
    <dbReference type="NCBI Taxonomy" id="3101447"/>
    <lineage>
        <taxon>Archaea</taxon>
        <taxon>Candidatus Iainarchaeota</taxon>
        <taxon>Candidatus Iainarchaeia</taxon>
        <taxon>Candidatus Iainarchaeales</taxon>
        <taxon>Candidatus Iainarchaeaceae</taxon>
        <taxon>Candidatus Iainarchaeum</taxon>
    </lineage>
</organism>
<protein>
    <recommendedName>
        <fullName evidence="3">DUF3368 domain-containing protein</fullName>
    </recommendedName>
</protein>
<name>A0A7J4J347_9ARCH</name>
<dbReference type="AlphaFoldDB" id="A0A7J4J347"/>
<dbReference type="PANTHER" id="PTHR39550">
    <property type="entry name" value="SLL0658 PROTEIN"/>
    <property type="match status" value="1"/>
</dbReference>
<dbReference type="InterPro" id="IPR021799">
    <property type="entry name" value="PIN-like_prokaryotic"/>
</dbReference>
<dbReference type="Pfam" id="PF11848">
    <property type="entry name" value="DUF3368"/>
    <property type="match status" value="1"/>
</dbReference>
<accession>A0A7J4J347</accession>
<proteinExistence type="predicted"/>
<evidence type="ECO:0000313" key="2">
    <source>
        <dbReference type="Proteomes" id="UP000565078"/>
    </source>
</evidence>
<evidence type="ECO:0000313" key="1">
    <source>
        <dbReference type="EMBL" id="HIH10507.1"/>
    </source>
</evidence>
<dbReference type="Proteomes" id="UP000565078">
    <property type="component" value="Unassembled WGS sequence"/>
</dbReference>